<keyword evidence="3" id="KW-1185">Reference proteome</keyword>
<evidence type="ECO:0000313" key="2">
    <source>
        <dbReference type="EMBL" id="KJF41276.1"/>
    </source>
</evidence>
<dbReference type="Gene3D" id="3.40.1360.10">
    <property type="match status" value="1"/>
</dbReference>
<sequence length="199" mass="21594">MKKLRVEEVIVVEGKYDAAKLADLVDGLILTTNGFSVFKNAETKRLLVELGKKRGIIVLTDSDDAGFRIRNYINKLAQGICVKNAYVPAIAGKERRKAQPSKEGVLGVEGVPSEAILRALQTAGAREKAKRAGRAITYTDLYELGLSGTEGSAGVRRAWLQSLGLPPRLSKKALCEVLNSLYTYEEFVQTVPGNSASLI</sequence>
<feature type="domain" description="Toprim" evidence="1">
    <location>
        <begin position="7"/>
        <end position="102"/>
    </location>
</feature>
<dbReference type="RefSeq" id="WP_050004129.1">
    <property type="nucleotide sequence ID" value="NZ_CAUBBA010000003.1"/>
</dbReference>
<proteinExistence type="predicted"/>
<dbReference type="InterPro" id="IPR025156">
    <property type="entry name" value="RNase_M5_C"/>
</dbReference>
<dbReference type="PANTHER" id="PTHR39156">
    <property type="entry name" value="RIBONUCLEASE M5"/>
    <property type="match status" value="1"/>
</dbReference>
<organism evidence="2 3">
    <name type="scientific">Ruthenibacterium lactatiformans</name>
    <dbReference type="NCBI Taxonomy" id="1550024"/>
    <lineage>
        <taxon>Bacteria</taxon>
        <taxon>Bacillati</taxon>
        <taxon>Bacillota</taxon>
        <taxon>Clostridia</taxon>
        <taxon>Eubacteriales</taxon>
        <taxon>Oscillospiraceae</taxon>
        <taxon>Ruthenibacterium</taxon>
    </lineage>
</organism>
<comment type="caution">
    <text evidence="2">The sequence shown here is derived from an EMBL/GenBank/DDBJ whole genome shotgun (WGS) entry which is preliminary data.</text>
</comment>
<dbReference type="AlphaFoldDB" id="A0A0D8J436"/>
<accession>A0A0D8J436</accession>
<dbReference type="SMART" id="SM00493">
    <property type="entry name" value="TOPRIM"/>
    <property type="match status" value="1"/>
</dbReference>
<dbReference type="GeneID" id="42855040"/>
<name>A0A0D8J436_9FIRM</name>
<evidence type="ECO:0000313" key="3">
    <source>
        <dbReference type="Proteomes" id="UP000032483"/>
    </source>
</evidence>
<dbReference type="EMBL" id="JXXK01000001">
    <property type="protein sequence ID" value="KJF41276.1"/>
    <property type="molecule type" value="Genomic_DNA"/>
</dbReference>
<dbReference type="PATRIC" id="fig|1550024.3.peg.22"/>
<dbReference type="Pfam" id="PF13331">
    <property type="entry name" value="DUF4093"/>
    <property type="match status" value="1"/>
</dbReference>
<dbReference type="PANTHER" id="PTHR39156:SF1">
    <property type="entry name" value="RIBONUCLEASE M5"/>
    <property type="match status" value="1"/>
</dbReference>
<reference evidence="2" key="1">
    <citation type="submission" date="2015-02" db="EMBL/GenBank/DDBJ databases">
        <title>A novel member of the family Ruminococcaceae isolated from human feces.</title>
        <authorList>
            <person name="Shkoporov A.N."/>
            <person name="Chaplin A.V."/>
            <person name="Motuzova O.V."/>
            <person name="Kafarskaia L.I."/>
            <person name="Khokhlova E.V."/>
            <person name="Efimov B.A."/>
        </authorList>
    </citation>
    <scope>NUCLEOTIDE SEQUENCE [LARGE SCALE GENOMIC DNA]</scope>
    <source>
        <strain evidence="2">585-1</strain>
    </source>
</reference>
<dbReference type="InterPro" id="IPR006171">
    <property type="entry name" value="TOPRIM_dom"/>
</dbReference>
<protein>
    <submittedName>
        <fullName evidence="2">Ribonuclease M5</fullName>
    </submittedName>
</protein>
<dbReference type="GO" id="GO:0006364">
    <property type="term" value="P:rRNA processing"/>
    <property type="evidence" value="ECO:0007669"/>
    <property type="project" value="TreeGrafter"/>
</dbReference>
<dbReference type="Proteomes" id="UP000032483">
    <property type="component" value="Unassembled WGS sequence"/>
</dbReference>
<dbReference type="PROSITE" id="PS50880">
    <property type="entry name" value="TOPRIM"/>
    <property type="match status" value="1"/>
</dbReference>
<gene>
    <name evidence="2" type="ORF">TQ39_00110</name>
</gene>
<dbReference type="Pfam" id="PF01751">
    <property type="entry name" value="Toprim"/>
    <property type="match status" value="1"/>
</dbReference>
<dbReference type="GO" id="GO:0043822">
    <property type="term" value="F:ribonuclease M5 activity"/>
    <property type="evidence" value="ECO:0007669"/>
    <property type="project" value="TreeGrafter"/>
</dbReference>
<dbReference type="SUPFAM" id="SSF110455">
    <property type="entry name" value="Toprim domain"/>
    <property type="match status" value="1"/>
</dbReference>
<evidence type="ECO:0000259" key="1">
    <source>
        <dbReference type="PROSITE" id="PS50880"/>
    </source>
</evidence>